<dbReference type="Gene3D" id="3.40.190.170">
    <property type="entry name" value="Bacterial extracellular solute-binding protein, family 7"/>
    <property type="match status" value="1"/>
</dbReference>
<dbReference type="NCBIfam" id="NF037995">
    <property type="entry name" value="TRAP_S1"/>
    <property type="match status" value="1"/>
</dbReference>
<dbReference type="PANTHER" id="PTHR33376">
    <property type="match status" value="1"/>
</dbReference>
<protein>
    <submittedName>
        <fullName evidence="3">TRAP transporter substrate-binding protein</fullName>
    </submittedName>
</protein>
<dbReference type="GO" id="GO:0030246">
    <property type="term" value="F:carbohydrate binding"/>
    <property type="evidence" value="ECO:0007669"/>
    <property type="project" value="TreeGrafter"/>
</dbReference>
<evidence type="ECO:0000256" key="1">
    <source>
        <dbReference type="ARBA" id="ARBA00022729"/>
    </source>
</evidence>
<dbReference type="Proteomes" id="UP000664731">
    <property type="component" value="Unassembled WGS sequence"/>
</dbReference>
<evidence type="ECO:0000313" key="4">
    <source>
        <dbReference type="Proteomes" id="UP000664731"/>
    </source>
</evidence>
<dbReference type="NCBIfam" id="TIGR00787">
    <property type="entry name" value="dctP"/>
    <property type="match status" value="1"/>
</dbReference>
<name>A0A939GXY3_9BURK</name>
<organism evidence="3 4">
    <name type="scientific">Comamonas denitrificans</name>
    <dbReference type="NCBI Taxonomy" id="117506"/>
    <lineage>
        <taxon>Bacteria</taxon>
        <taxon>Pseudomonadati</taxon>
        <taxon>Pseudomonadota</taxon>
        <taxon>Betaproteobacteria</taxon>
        <taxon>Burkholderiales</taxon>
        <taxon>Comamonadaceae</taxon>
        <taxon>Comamonas</taxon>
    </lineage>
</organism>
<feature type="chain" id="PRO_5037758028" evidence="2">
    <location>
        <begin position="28"/>
        <end position="328"/>
    </location>
</feature>
<dbReference type="AlphaFoldDB" id="A0A939GXY3"/>
<evidence type="ECO:0000256" key="2">
    <source>
        <dbReference type="SAM" id="SignalP"/>
    </source>
</evidence>
<evidence type="ECO:0000313" key="3">
    <source>
        <dbReference type="EMBL" id="MBO1249337.1"/>
    </source>
</evidence>
<gene>
    <name evidence="3" type="ORF">J1777_05730</name>
</gene>
<dbReference type="RefSeq" id="WP_207574857.1">
    <property type="nucleotide sequence ID" value="NZ_JAFNME010000009.1"/>
</dbReference>
<dbReference type="Pfam" id="PF03480">
    <property type="entry name" value="DctP"/>
    <property type="match status" value="1"/>
</dbReference>
<dbReference type="CDD" id="cd13675">
    <property type="entry name" value="PBP2_TRAP_SBP_like_5"/>
    <property type="match status" value="1"/>
</dbReference>
<feature type="signal peptide" evidence="2">
    <location>
        <begin position="1"/>
        <end position="27"/>
    </location>
</feature>
<dbReference type="InterPro" id="IPR018389">
    <property type="entry name" value="DctP_fam"/>
</dbReference>
<keyword evidence="4" id="KW-1185">Reference proteome</keyword>
<reference evidence="3" key="1">
    <citation type="submission" date="2021-03" db="EMBL/GenBank/DDBJ databases">
        <title>Comamonas denitrificans.</title>
        <authorList>
            <person name="Finster K."/>
        </authorList>
    </citation>
    <scope>NUCLEOTIDE SEQUENCE</scope>
    <source>
        <strain evidence="3">MM2021_4</strain>
    </source>
</reference>
<dbReference type="PANTHER" id="PTHR33376:SF2">
    <property type="entry name" value="DICARBOXYLATE-BINDING PERIPLASMIC PROTEIN"/>
    <property type="match status" value="1"/>
</dbReference>
<accession>A0A939GXY3</accession>
<sequence>MRKSWFKPLLATAVTVFSFGVASVAQAQAPLKMAYALSQSSHYGAGGDAFAKSLEASSQGKFKVQQFANSALGGEREVIEGLQLGTIDLAILSTGATLNFVPQTGVFDVPFLMRDLAHARKVLDGQIGQAMLAEFSKRGLVALAWGEQGFRHLTNSKRPVVSAADAKGLKIRTTENQVHITAFRQIGILPTPMAWPEVATALQQGTIDGQENPLSVITSAKLSQLQKYLSLTGHVYAPAVIMVSPMVYEGLSAADKKAFKEAGIQAAQAMRDFVDNVEKNGVEQLKSEGMEVVTNVDRKSFEEAVAPVYPEYAKKFGKELLDGIKNTQ</sequence>
<dbReference type="GO" id="GO:0030288">
    <property type="term" value="C:outer membrane-bounded periplasmic space"/>
    <property type="evidence" value="ECO:0007669"/>
    <property type="project" value="InterPro"/>
</dbReference>
<dbReference type="GO" id="GO:0055085">
    <property type="term" value="P:transmembrane transport"/>
    <property type="evidence" value="ECO:0007669"/>
    <property type="project" value="InterPro"/>
</dbReference>
<dbReference type="InterPro" id="IPR004682">
    <property type="entry name" value="TRAP_DctP"/>
</dbReference>
<dbReference type="EMBL" id="JAFNME010000009">
    <property type="protein sequence ID" value="MBO1249337.1"/>
    <property type="molecule type" value="Genomic_DNA"/>
</dbReference>
<proteinExistence type="predicted"/>
<dbReference type="InterPro" id="IPR038404">
    <property type="entry name" value="TRAP_DctP_sf"/>
</dbReference>
<comment type="caution">
    <text evidence="3">The sequence shown here is derived from an EMBL/GenBank/DDBJ whole genome shotgun (WGS) entry which is preliminary data.</text>
</comment>
<keyword evidence="1 2" id="KW-0732">Signal</keyword>
<dbReference type="PIRSF" id="PIRSF006470">
    <property type="entry name" value="DctB"/>
    <property type="match status" value="1"/>
</dbReference>